<evidence type="ECO:0000313" key="3">
    <source>
        <dbReference type="Proteomes" id="UP001597343"/>
    </source>
</evidence>
<evidence type="ECO:0000313" key="2">
    <source>
        <dbReference type="EMBL" id="MFD2171855.1"/>
    </source>
</evidence>
<sequence length="264" mass="30280">MYRKLSAQELVQAKSALDLEQDFILYNSLQLREARSFCLGDYRGEERQAFACYLSGLPFHAFSIHLEPSRQDLERKYQASELLQSVCSNLRLQESSESVGYLTLPEEKAAQIELDGVQSVRTMLLMKLTDPSKLLPAQGSRLLKEHDWAAVDEFVNRVDMISFRKEELTEFPHLGLFWQDRLVSIAGFHIFEDAYAEIGNIGTLPDHQGKGFGKRITSDICRYGLEKTSELYLFVFSENSPALRIYQSLGFQTVGRYSFIQFSF</sequence>
<accession>A0ABW5A1V9</accession>
<dbReference type="EMBL" id="JBHUIO010000011">
    <property type="protein sequence ID" value="MFD2171855.1"/>
    <property type="molecule type" value="Genomic_DNA"/>
</dbReference>
<keyword evidence="3" id="KW-1185">Reference proteome</keyword>
<evidence type="ECO:0000259" key="1">
    <source>
        <dbReference type="PROSITE" id="PS51186"/>
    </source>
</evidence>
<dbReference type="InterPro" id="IPR016181">
    <property type="entry name" value="Acyl_CoA_acyltransferase"/>
</dbReference>
<feature type="domain" description="N-acetyltransferase" evidence="1">
    <location>
        <begin position="138"/>
        <end position="264"/>
    </location>
</feature>
<dbReference type="SUPFAM" id="SSF55729">
    <property type="entry name" value="Acyl-CoA N-acyltransferases (Nat)"/>
    <property type="match status" value="1"/>
</dbReference>
<organism evidence="2 3">
    <name type="scientific">Tumebacillus lipolyticus</name>
    <dbReference type="NCBI Taxonomy" id="1280370"/>
    <lineage>
        <taxon>Bacteria</taxon>
        <taxon>Bacillati</taxon>
        <taxon>Bacillota</taxon>
        <taxon>Bacilli</taxon>
        <taxon>Bacillales</taxon>
        <taxon>Alicyclobacillaceae</taxon>
        <taxon>Tumebacillus</taxon>
    </lineage>
</organism>
<protein>
    <submittedName>
        <fullName evidence="2">GNAT family N-acetyltransferase</fullName>
    </submittedName>
</protein>
<dbReference type="CDD" id="cd04301">
    <property type="entry name" value="NAT_SF"/>
    <property type="match status" value="1"/>
</dbReference>
<dbReference type="Proteomes" id="UP001597343">
    <property type="component" value="Unassembled WGS sequence"/>
</dbReference>
<gene>
    <name evidence="2" type="ORF">ACFSOY_17975</name>
</gene>
<dbReference type="Pfam" id="PF00583">
    <property type="entry name" value="Acetyltransf_1"/>
    <property type="match status" value="1"/>
</dbReference>
<comment type="caution">
    <text evidence="2">The sequence shown here is derived from an EMBL/GenBank/DDBJ whole genome shotgun (WGS) entry which is preliminary data.</text>
</comment>
<dbReference type="RefSeq" id="WP_386049016.1">
    <property type="nucleotide sequence ID" value="NZ_JBHUIO010000011.1"/>
</dbReference>
<dbReference type="PROSITE" id="PS51186">
    <property type="entry name" value="GNAT"/>
    <property type="match status" value="1"/>
</dbReference>
<proteinExistence type="predicted"/>
<dbReference type="Gene3D" id="3.40.630.30">
    <property type="match status" value="1"/>
</dbReference>
<dbReference type="InterPro" id="IPR000182">
    <property type="entry name" value="GNAT_dom"/>
</dbReference>
<reference evidence="3" key="1">
    <citation type="journal article" date="2019" name="Int. J. Syst. Evol. Microbiol.">
        <title>The Global Catalogue of Microorganisms (GCM) 10K type strain sequencing project: providing services to taxonomists for standard genome sequencing and annotation.</title>
        <authorList>
            <consortium name="The Broad Institute Genomics Platform"/>
            <consortium name="The Broad Institute Genome Sequencing Center for Infectious Disease"/>
            <person name="Wu L."/>
            <person name="Ma J."/>
        </authorList>
    </citation>
    <scope>NUCLEOTIDE SEQUENCE [LARGE SCALE GENOMIC DNA]</scope>
    <source>
        <strain evidence="3">CGMCC 1.13574</strain>
    </source>
</reference>
<name>A0ABW5A1V9_9BACL</name>